<protein>
    <recommendedName>
        <fullName evidence="3">HNH endonuclease</fullName>
    </recommendedName>
</protein>
<evidence type="ECO:0000313" key="1">
    <source>
        <dbReference type="EMBL" id="GAA4762368.1"/>
    </source>
</evidence>
<dbReference type="RefSeq" id="WP_345434822.1">
    <property type="nucleotide sequence ID" value="NZ_BAABKO010000001.1"/>
</dbReference>
<accession>A0ABP8ZPH2</accession>
<comment type="caution">
    <text evidence="1">The sequence shown here is derived from an EMBL/GenBank/DDBJ whole genome shotgun (WGS) entry which is preliminary data.</text>
</comment>
<reference evidence="2" key="1">
    <citation type="journal article" date="2019" name="Int. J. Syst. Evol. Microbiol.">
        <title>The Global Catalogue of Microorganisms (GCM) 10K type strain sequencing project: providing services to taxonomists for standard genome sequencing and annotation.</title>
        <authorList>
            <consortium name="The Broad Institute Genomics Platform"/>
            <consortium name="The Broad Institute Genome Sequencing Center for Infectious Disease"/>
            <person name="Wu L."/>
            <person name="Ma J."/>
        </authorList>
    </citation>
    <scope>NUCLEOTIDE SEQUENCE [LARGE SCALE GENOMIC DNA]</scope>
    <source>
        <strain evidence="2">JCM 18537</strain>
    </source>
</reference>
<keyword evidence="2" id="KW-1185">Reference proteome</keyword>
<dbReference type="Proteomes" id="UP001501645">
    <property type="component" value="Unassembled WGS sequence"/>
</dbReference>
<organism evidence="1 2">
    <name type="scientific">Microbacterium gilvum</name>
    <dbReference type="NCBI Taxonomy" id="1336204"/>
    <lineage>
        <taxon>Bacteria</taxon>
        <taxon>Bacillati</taxon>
        <taxon>Actinomycetota</taxon>
        <taxon>Actinomycetes</taxon>
        <taxon>Micrococcales</taxon>
        <taxon>Microbacteriaceae</taxon>
        <taxon>Microbacterium</taxon>
    </lineage>
</organism>
<proteinExistence type="predicted"/>
<evidence type="ECO:0008006" key="3">
    <source>
        <dbReference type="Google" id="ProtNLM"/>
    </source>
</evidence>
<name>A0ABP8ZPH2_9MICO</name>
<sequence>MGVGDFAPATVRLVFFQREGERCFRCRRPLRWEDRGIGWSAHHRKPRGAGGTSNPAIASAANLLILCGSSVTGCHGFTESHRDSAREQGLLIPLHGRGPNYEPTAVRVRRRDGSWWLLTAKGRAVEVMEGKTR</sequence>
<dbReference type="EMBL" id="BAABKO010000001">
    <property type="protein sequence ID" value="GAA4762368.1"/>
    <property type="molecule type" value="Genomic_DNA"/>
</dbReference>
<evidence type="ECO:0000313" key="2">
    <source>
        <dbReference type="Proteomes" id="UP001501645"/>
    </source>
</evidence>
<gene>
    <name evidence="1" type="ORF">GCM10023351_00980</name>
</gene>